<comment type="caution">
    <text evidence="2">The sequence shown here is derived from an EMBL/GenBank/DDBJ whole genome shotgun (WGS) entry which is preliminary data.</text>
</comment>
<accession>A0A9D4M5J9</accession>
<evidence type="ECO:0000313" key="3">
    <source>
        <dbReference type="Proteomes" id="UP000828390"/>
    </source>
</evidence>
<dbReference type="InterPro" id="IPR014043">
    <property type="entry name" value="Acyl_transferase_dom"/>
</dbReference>
<gene>
    <name evidence="2" type="ORF">DPMN_034369</name>
</gene>
<feature type="domain" description="Malonyl-CoA:ACP transacylase (MAT)" evidence="1">
    <location>
        <begin position="15"/>
        <end position="96"/>
    </location>
</feature>
<dbReference type="AlphaFoldDB" id="A0A9D4M5J9"/>
<proteinExistence type="predicted"/>
<evidence type="ECO:0000259" key="1">
    <source>
        <dbReference type="Pfam" id="PF00698"/>
    </source>
</evidence>
<dbReference type="SUPFAM" id="SSF55048">
    <property type="entry name" value="Probable ACP-binding domain of malonyl-CoA ACP transacylase"/>
    <property type="match status" value="1"/>
</dbReference>
<name>A0A9D4M5J9_DREPO</name>
<protein>
    <recommendedName>
        <fullName evidence="1">Malonyl-CoA:ACP transacylase (MAT) domain-containing protein</fullName>
    </recommendedName>
</protein>
<reference evidence="2" key="2">
    <citation type="submission" date="2020-11" db="EMBL/GenBank/DDBJ databases">
        <authorList>
            <person name="McCartney M.A."/>
            <person name="Auch B."/>
            <person name="Kono T."/>
            <person name="Mallez S."/>
            <person name="Becker A."/>
            <person name="Gohl D.M."/>
            <person name="Silverstein K.A.T."/>
            <person name="Koren S."/>
            <person name="Bechman K.B."/>
            <person name="Herman A."/>
            <person name="Abrahante J.E."/>
            <person name="Garbe J."/>
        </authorList>
    </citation>
    <scope>NUCLEOTIDE SEQUENCE</scope>
    <source>
        <strain evidence="2">Duluth1</strain>
        <tissue evidence="2">Whole animal</tissue>
    </source>
</reference>
<dbReference type="Pfam" id="PF00698">
    <property type="entry name" value="Acyl_transf_1"/>
    <property type="match status" value="1"/>
</dbReference>
<evidence type="ECO:0000313" key="2">
    <source>
        <dbReference type="EMBL" id="KAH3871175.1"/>
    </source>
</evidence>
<dbReference type="Gene3D" id="3.30.70.250">
    <property type="entry name" value="Malonyl-CoA ACP transacylase, ACP-binding"/>
    <property type="match status" value="1"/>
</dbReference>
<dbReference type="Proteomes" id="UP000828390">
    <property type="component" value="Unassembled WGS sequence"/>
</dbReference>
<organism evidence="2 3">
    <name type="scientific">Dreissena polymorpha</name>
    <name type="common">Zebra mussel</name>
    <name type="synonym">Mytilus polymorpha</name>
    <dbReference type="NCBI Taxonomy" id="45954"/>
    <lineage>
        <taxon>Eukaryota</taxon>
        <taxon>Metazoa</taxon>
        <taxon>Spiralia</taxon>
        <taxon>Lophotrochozoa</taxon>
        <taxon>Mollusca</taxon>
        <taxon>Bivalvia</taxon>
        <taxon>Autobranchia</taxon>
        <taxon>Heteroconchia</taxon>
        <taxon>Euheterodonta</taxon>
        <taxon>Imparidentia</taxon>
        <taxon>Neoheterodontei</taxon>
        <taxon>Myida</taxon>
        <taxon>Dreissenoidea</taxon>
        <taxon>Dreissenidae</taxon>
        <taxon>Dreissena</taxon>
    </lineage>
</organism>
<reference evidence="2" key="1">
    <citation type="journal article" date="2019" name="bioRxiv">
        <title>The Genome of the Zebra Mussel, Dreissena polymorpha: A Resource for Invasive Species Research.</title>
        <authorList>
            <person name="McCartney M.A."/>
            <person name="Auch B."/>
            <person name="Kono T."/>
            <person name="Mallez S."/>
            <person name="Zhang Y."/>
            <person name="Obille A."/>
            <person name="Becker A."/>
            <person name="Abrahante J.E."/>
            <person name="Garbe J."/>
            <person name="Badalamenti J.P."/>
            <person name="Herman A."/>
            <person name="Mangelson H."/>
            <person name="Liachko I."/>
            <person name="Sullivan S."/>
            <person name="Sone E.D."/>
            <person name="Koren S."/>
            <person name="Silverstein K.A.T."/>
            <person name="Beckman K.B."/>
            <person name="Gohl D.M."/>
        </authorList>
    </citation>
    <scope>NUCLEOTIDE SEQUENCE</scope>
    <source>
        <strain evidence="2">Duluth1</strain>
        <tissue evidence="2">Whole animal</tissue>
    </source>
</reference>
<dbReference type="EMBL" id="JAIWYP010000002">
    <property type="protein sequence ID" value="KAH3871175.1"/>
    <property type="molecule type" value="Genomic_DNA"/>
</dbReference>
<dbReference type="InterPro" id="IPR016036">
    <property type="entry name" value="Malonyl_transacylase_ACP-bd"/>
</dbReference>
<keyword evidence="3" id="KW-1185">Reference proteome</keyword>
<sequence>MTIIKTNNNETPGMTWEDARATCPEQVLPACHNAMETVTVSGPAAMVERFVSGLCERGVFTREVRCAGVAFHSPCMKSVVPLLRKHLEQVSHRGSQHYSKLMICQYYGLIFKLYAPTECEALGIALVCLFVCMHVCPKVCVFKSFEIMSVLCSNCNC</sequence>